<feature type="compositionally biased region" description="Acidic residues" evidence="12">
    <location>
        <begin position="161"/>
        <end position="179"/>
    </location>
</feature>
<dbReference type="PANTHER" id="PTHR21738">
    <property type="entry name" value="RIBOSOMAL RNA PROCESSING PROTEIN 36 HOMOLOG"/>
    <property type="match status" value="1"/>
</dbReference>
<feature type="compositionally biased region" description="Polar residues" evidence="12">
    <location>
        <begin position="32"/>
        <end position="41"/>
    </location>
</feature>
<dbReference type="Pfam" id="PF06102">
    <property type="entry name" value="RRP36"/>
    <property type="match status" value="1"/>
</dbReference>
<accession>A0A2P7ZAJ0</accession>
<feature type="coiled-coil region" evidence="11">
    <location>
        <begin position="238"/>
        <end position="265"/>
    </location>
</feature>
<gene>
    <name evidence="13" type="ORF">B9Z65_2370</name>
</gene>
<dbReference type="AlphaFoldDB" id="A0A2P7ZAJ0"/>
<feature type="compositionally biased region" description="Basic and acidic residues" evidence="12">
    <location>
        <begin position="202"/>
        <end position="225"/>
    </location>
</feature>
<keyword evidence="8 10" id="KW-0687">Ribonucleoprotein</keyword>
<protein>
    <recommendedName>
        <fullName evidence="10">rRNA biogenesis protein RRP36</fullName>
    </recommendedName>
</protein>
<dbReference type="OrthoDB" id="448446at2759"/>
<evidence type="ECO:0000256" key="9">
    <source>
        <dbReference type="ARBA" id="ARBA00025053"/>
    </source>
</evidence>
<dbReference type="GO" id="GO:0005730">
    <property type="term" value="C:nucleolus"/>
    <property type="evidence" value="ECO:0007669"/>
    <property type="project" value="UniProtKB-SubCell"/>
</dbReference>
<reference evidence="13 14" key="1">
    <citation type="submission" date="2017-05" db="EMBL/GenBank/DDBJ databases">
        <title>Draft genome sequence of Elsinoe australis.</title>
        <authorList>
            <person name="Cheng Q."/>
        </authorList>
    </citation>
    <scope>NUCLEOTIDE SEQUENCE [LARGE SCALE GENOMIC DNA]</scope>
    <source>
        <strain evidence="13 14">NL1</strain>
    </source>
</reference>
<feature type="region of interest" description="Disordered" evidence="12">
    <location>
        <begin position="1"/>
        <end position="225"/>
    </location>
</feature>
<dbReference type="PANTHER" id="PTHR21738:SF0">
    <property type="entry name" value="RIBOSOMAL RNA PROCESSING PROTEIN 36 HOMOLOG"/>
    <property type="match status" value="1"/>
</dbReference>
<evidence type="ECO:0000256" key="10">
    <source>
        <dbReference type="RuleBase" id="RU368027"/>
    </source>
</evidence>
<evidence type="ECO:0000256" key="7">
    <source>
        <dbReference type="ARBA" id="ARBA00023242"/>
    </source>
</evidence>
<dbReference type="STRING" id="40998.A0A2P7ZAJ0"/>
<keyword evidence="5 10" id="KW-0698">rRNA processing</keyword>
<comment type="function">
    <text evidence="9 10">Component of the 90S pre-ribosome involved in the maturation of rRNAs. Required for early cleavages of the pre-RNAs in the 40S ribosomal subunit maturation pathway.</text>
</comment>
<comment type="subunit">
    <text evidence="3 10">Associates with 90S and pre-40S pre-ribosomal particles.</text>
</comment>
<sequence length="357" mass="40413">MPGKKRLEKPVRPRVDDLMEDVSEDGADNNVEEGSSPSMLNTGEGGDVLSSGDEDGEDGSDMSGNEEVEPEDHLKSVSFGTLAKAQDSLSLKRKRNSDSNPQQEAKMDALRARLNEIKQAKAAEGKRSSKKSSAEKSITKKAKEERASAKKAKVEARADDSGDSEENDSDSSSSDQDEDGPQKSRTSKHAPASQSSKYQVTRKREVVEVPKRNVRDPRFGLPGRVDEDKIGRAYSFIHDYEDKEMDELRAAIKKTKDEDEKYKLRRHLMSMENRKKSRIEKERQQNVIREHRKAEKQAIHEGKQPYYLKRSDIKQQALVNKFEGMKSKDREKAIDKKRKKEAQKEKKAMPAPRRIVG</sequence>
<evidence type="ECO:0000256" key="4">
    <source>
        <dbReference type="ARBA" id="ARBA00022517"/>
    </source>
</evidence>
<feature type="compositionally biased region" description="Basic and acidic residues" evidence="12">
    <location>
        <begin position="323"/>
        <end position="334"/>
    </location>
</feature>
<evidence type="ECO:0000256" key="12">
    <source>
        <dbReference type="SAM" id="MobiDB-lite"/>
    </source>
</evidence>
<dbReference type="GO" id="GO:0030686">
    <property type="term" value="C:90S preribosome"/>
    <property type="evidence" value="ECO:0007669"/>
    <property type="project" value="TreeGrafter"/>
</dbReference>
<dbReference type="InterPro" id="IPR009292">
    <property type="entry name" value="RRP36"/>
</dbReference>
<organism evidence="13 14">
    <name type="scientific">Elsinoe australis</name>
    <dbReference type="NCBI Taxonomy" id="40998"/>
    <lineage>
        <taxon>Eukaryota</taxon>
        <taxon>Fungi</taxon>
        <taxon>Dikarya</taxon>
        <taxon>Ascomycota</taxon>
        <taxon>Pezizomycotina</taxon>
        <taxon>Dothideomycetes</taxon>
        <taxon>Dothideomycetidae</taxon>
        <taxon>Myriangiales</taxon>
        <taxon>Elsinoaceae</taxon>
        <taxon>Elsinoe</taxon>
    </lineage>
</organism>
<keyword evidence="6 11" id="KW-0175">Coiled coil</keyword>
<feature type="compositionally biased region" description="Acidic residues" evidence="12">
    <location>
        <begin position="18"/>
        <end position="31"/>
    </location>
</feature>
<comment type="subcellular location">
    <subcellularLocation>
        <location evidence="1 10">Nucleus</location>
        <location evidence="1 10">Nucleolus</location>
    </subcellularLocation>
</comment>
<feature type="compositionally biased region" description="Basic and acidic residues" evidence="12">
    <location>
        <begin position="105"/>
        <end position="160"/>
    </location>
</feature>
<dbReference type="Proteomes" id="UP000243723">
    <property type="component" value="Unassembled WGS sequence"/>
</dbReference>
<dbReference type="EMBL" id="NHZQ01000251">
    <property type="protein sequence ID" value="PSK45230.1"/>
    <property type="molecule type" value="Genomic_DNA"/>
</dbReference>
<keyword evidence="14" id="KW-1185">Reference proteome</keyword>
<comment type="similarity">
    <text evidence="2 10">Belongs to the RRP36 family.</text>
</comment>
<evidence type="ECO:0000256" key="8">
    <source>
        <dbReference type="ARBA" id="ARBA00023274"/>
    </source>
</evidence>
<dbReference type="GO" id="GO:0000462">
    <property type="term" value="P:maturation of SSU-rRNA from tricistronic rRNA transcript (SSU-rRNA, 5.8S rRNA, LSU-rRNA)"/>
    <property type="evidence" value="ECO:0007669"/>
    <property type="project" value="TreeGrafter"/>
</dbReference>
<evidence type="ECO:0000256" key="1">
    <source>
        <dbReference type="ARBA" id="ARBA00004604"/>
    </source>
</evidence>
<name>A0A2P7ZAJ0_9PEZI</name>
<evidence type="ECO:0000256" key="11">
    <source>
        <dbReference type="SAM" id="Coils"/>
    </source>
</evidence>
<keyword evidence="4 10" id="KW-0690">Ribosome biogenesis</keyword>
<proteinExistence type="inferred from homology"/>
<evidence type="ECO:0000256" key="2">
    <source>
        <dbReference type="ARBA" id="ARBA00009418"/>
    </source>
</evidence>
<feature type="region of interest" description="Disordered" evidence="12">
    <location>
        <begin position="319"/>
        <end position="357"/>
    </location>
</feature>
<comment type="caution">
    <text evidence="13">The sequence shown here is derived from an EMBL/GenBank/DDBJ whole genome shotgun (WGS) entry which is preliminary data.</text>
</comment>
<keyword evidence="7 10" id="KW-0539">Nucleus</keyword>
<evidence type="ECO:0000313" key="13">
    <source>
        <dbReference type="EMBL" id="PSK45230.1"/>
    </source>
</evidence>
<evidence type="ECO:0000256" key="6">
    <source>
        <dbReference type="ARBA" id="ARBA00023054"/>
    </source>
</evidence>
<evidence type="ECO:0000256" key="5">
    <source>
        <dbReference type="ARBA" id="ARBA00022552"/>
    </source>
</evidence>
<evidence type="ECO:0000313" key="14">
    <source>
        <dbReference type="Proteomes" id="UP000243723"/>
    </source>
</evidence>
<evidence type="ECO:0000256" key="3">
    <source>
        <dbReference type="ARBA" id="ARBA00011167"/>
    </source>
</evidence>
<feature type="compositionally biased region" description="Basic and acidic residues" evidence="12">
    <location>
        <begin position="8"/>
        <end position="17"/>
    </location>
</feature>
<feature type="compositionally biased region" description="Acidic residues" evidence="12">
    <location>
        <begin position="52"/>
        <end position="70"/>
    </location>
</feature>